<dbReference type="PANTHER" id="PTHR44167:SF24">
    <property type="entry name" value="SERINE_THREONINE-PROTEIN KINASE CHK2"/>
    <property type="match status" value="1"/>
</dbReference>
<name>A0A2K1Q1E4_9GAMM</name>
<reference evidence="2 3" key="1">
    <citation type="submission" date="2017-08" db="EMBL/GenBank/DDBJ databases">
        <title>Lysobacter sylvestris genome.</title>
        <authorList>
            <person name="Zhang D.-C."/>
            <person name="Albuquerque L."/>
            <person name="Franca L."/>
            <person name="Froufe H.J.C."/>
            <person name="Barroso C."/>
            <person name="Egas C."/>
            <person name="Da Costa M."/>
            <person name="Margesin R."/>
        </authorList>
    </citation>
    <scope>NUCLEOTIDE SEQUENCE [LARGE SCALE GENOMIC DNA]</scope>
    <source>
        <strain evidence="2 3">AM20-91</strain>
    </source>
</reference>
<keyword evidence="3" id="KW-1185">Reference proteome</keyword>
<dbReference type="Gene3D" id="3.30.200.20">
    <property type="entry name" value="Phosphorylase Kinase, domain 1"/>
    <property type="match status" value="1"/>
</dbReference>
<proteinExistence type="predicted"/>
<dbReference type="Gene3D" id="1.10.510.10">
    <property type="entry name" value="Transferase(Phosphotransferase) domain 1"/>
    <property type="match status" value="1"/>
</dbReference>
<dbReference type="GO" id="GO:0004672">
    <property type="term" value="F:protein kinase activity"/>
    <property type="evidence" value="ECO:0007669"/>
    <property type="project" value="InterPro"/>
</dbReference>
<dbReference type="PRINTS" id="PR01950">
    <property type="entry name" value="LANCSUPER"/>
</dbReference>
<gene>
    <name evidence="2" type="ORF">Lysil_0485</name>
</gene>
<dbReference type="Pfam" id="PF25816">
    <property type="entry name" value="RamC_N"/>
    <property type="match status" value="1"/>
</dbReference>
<dbReference type="AlphaFoldDB" id="A0A2K1Q1E4"/>
<dbReference type="InterPro" id="IPR000719">
    <property type="entry name" value="Prot_kinase_dom"/>
</dbReference>
<evidence type="ECO:0000259" key="1">
    <source>
        <dbReference type="PROSITE" id="PS50011"/>
    </source>
</evidence>
<dbReference type="EMBL" id="NPZB01000001">
    <property type="protein sequence ID" value="PNS08856.1"/>
    <property type="molecule type" value="Genomic_DNA"/>
</dbReference>
<dbReference type="GO" id="GO:0005524">
    <property type="term" value="F:ATP binding"/>
    <property type="evidence" value="ECO:0007669"/>
    <property type="project" value="InterPro"/>
</dbReference>
<dbReference type="OrthoDB" id="1492512at2"/>
<comment type="caution">
    <text evidence="2">The sequence shown here is derived from an EMBL/GenBank/DDBJ whole genome shotgun (WGS) entry which is preliminary data.</text>
</comment>
<dbReference type="GO" id="GO:0031179">
    <property type="term" value="P:peptide modification"/>
    <property type="evidence" value="ECO:0007669"/>
    <property type="project" value="InterPro"/>
</dbReference>
<dbReference type="SMART" id="SM01260">
    <property type="entry name" value="LANC_like"/>
    <property type="match status" value="1"/>
</dbReference>
<dbReference type="InterPro" id="IPR053524">
    <property type="entry name" value="Aerial_hyphae_peptide-synth"/>
</dbReference>
<dbReference type="InterPro" id="IPR007822">
    <property type="entry name" value="LANC-like"/>
</dbReference>
<dbReference type="NCBIfam" id="NF038151">
    <property type="entry name" value="lanthi_synth_III"/>
    <property type="match status" value="1"/>
</dbReference>
<dbReference type="PROSITE" id="PS50011">
    <property type="entry name" value="PROTEIN_KINASE_DOM"/>
    <property type="match status" value="1"/>
</dbReference>
<dbReference type="InterPro" id="IPR011009">
    <property type="entry name" value="Kinase-like_dom_sf"/>
</dbReference>
<dbReference type="Pfam" id="PF00069">
    <property type="entry name" value="Pkinase"/>
    <property type="match status" value="1"/>
</dbReference>
<dbReference type="SUPFAM" id="SSF56112">
    <property type="entry name" value="Protein kinase-like (PK-like)"/>
    <property type="match status" value="1"/>
</dbReference>
<dbReference type="InterPro" id="IPR058053">
    <property type="entry name" value="RamC_C"/>
</dbReference>
<feature type="domain" description="Protein kinase" evidence="1">
    <location>
        <begin position="222"/>
        <end position="525"/>
    </location>
</feature>
<dbReference type="PANTHER" id="PTHR44167">
    <property type="entry name" value="OVARIAN-SPECIFIC SERINE/THREONINE-PROTEIN KINASE LOK-RELATED"/>
    <property type="match status" value="1"/>
</dbReference>
<dbReference type="Pfam" id="PF05147">
    <property type="entry name" value="LANC_like"/>
    <property type="match status" value="1"/>
</dbReference>
<dbReference type="GO" id="GO:0005975">
    <property type="term" value="P:carbohydrate metabolic process"/>
    <property type="evidence" value="ECO:0007669"/>
    <property type="project" value="InterPro"/>
</dbReference>
<evidence type="ECO:0000313" key="2">
    <source>
        <dbReference type="EMBL" id="PNS08856.1"/>
    </source>
</evidence>
<dbReference type="SUPFAM" id="SSF158745">
    <property type="entry name" value="LanC-like"/>
    <property type="match status" value="1"/>
</dbReference>
<accession>A0A2K1Q1E4</accession>
<dbReference type="Proteomes" id="UP000236220">
    <property type="component" value="Unassembled WGS sequence"/>
</dbReference>
<dbReference type="CDD" id="cd04791">
    <property type="entry name" value="LanC_SerThrkinase"/>
    <property type="match status" value="1"/>
</dbReference>
<evidence type="ECO:0000313" key="3">
    <source>
        <dbReference type="Proteomes" id="UP000236220"/>
    </source>
</evidence>
<dbReference type="RefSeq" id="WP_103073986.1">
    <property type="nucleotide sequence ID" value="NZ_NPZB01000001.1"/>
</dbReference>
<protein>
    <submittedName>
        <fullName evidence="2">Lanthionine synthetase C-like protein</fullName>
    </submittedName>
</protein>
<dbReference type="InterPro" id="IPR057929">
    <property type="entry name" value="RamC_N"/>
</dbReference>
<dbReference type="InterPro" id="IPR012341">
    <property type="entry name" value="6hp_glycosidase-like_sf"/>
</dbReference>
<dbReference type="SMART" id="SM00220">
    <property type="entry name" value="S_TKc"/>
    <property type="match status" value="1"/>
</dbReference>
<sequence>MLHTLADKNFFEDIANIEYNSKFQDVLLENLPAEWTTSISGVWLAAHPPERKLRPHGFKIHLSAKATHAEDVIRAGSRICFEQGISFKIARDPLMLSVMNSKHYPRGNAGKLMTIYPQDEEQFLIIAPLLHDATQNFEGPYILSDKRYTQTGVVYYRYGEIVSHTKLTISGTRQSELYAPDGSTYKEDRLPYYKLPPWVTEPFPDSHDGSSSEGSGLVGGRYKVIKALTFSNGGGIYLATDTICNDRKVVLKEARPHAAQFRLDTGDLDASMLLRHEFDVLSRLISINGVIDVYDIIQDWEHTFLVEQYFEGVPFTRFRARSDINLLPFERDEEKAKNFCTKISKIALQAIEILDEIHRHDVVVGDLSPGNLLIDPNTLEITLIDFEGASVVGGTIPKTFTSMWATSGFRDKSKAEHQDVSQKDDWYALGMIVFSAILPIQSLFDFDASNVEQFLEELSSSAGLPEEMGLAIHALWKAEPVMASAHFQRMLTSSQSPIEHRKEPTANRDIAPLIAEVLDGIDKFLGVTCQPERTDRLWPSDPESFNTNPLSVAYGCGGPMQYLSLRMGLTSTQETWYLNAIERSNELPPGLYNGSAGIAVILHQAGYIAEGKRLLKQALTSPLIGEESNLFQGDAGVVLSTLLCDAFSQNPEAISVATKIARQLIFRESKSNSTNNKSWEISAHGKHHLGYAFGGSGVALSLLYLGTFLNDEQIIFAAKNAIDAEIDLAISDGKHISWGATPAASVSEPYWLHGASGVGSALIRFGCMLDDPRYTDLARQAADSCFSAFTVHPGQFEGMSGIGEFMLDMHQLTGDALYLERARILAKNVSLYRVQGQRSLGFLGRGLQRLSCDYAYGASGVGSFMHRLQNGNSRFMHDLPMINQSRKA</sequence>
<organism evidence="2 3">
    <name type="scientific">Solilutibacter silvestris</name>
    <dbReference type="NCBI Taxonomy" id="1645665"/>
    <lineage>
        <taxon>Bacteria</taxon>
        <taxon>Pseudomonadati</taxon>
        <taxon>Pseudomonadota</taxon>
        <taxon>Gammaproteobacteria</taxon>
        <taxon>Lysobacterales</taxon>
        <taxon>Lysobacteraceae</taxon>
        <taxon>Solilutibacter</taxon>
    </lineage>
</organism>
<dbReference type="Gene3D" id="1.50.10.10">
    <property type="match status" value="1"/>
</dbReference>